<organism evidence="2">
    <name type="scientific">Candidatus Kentrum sp. LFY</name>
    <dbReference type="NCBI Taxonomy" id="2126342"/>
    <lineage>
        <taxon>Bacteria</taxon>
        <taxon>Pseudomonadati</taxon>
        <taxon>Pseudomonadota</taxon>
        <taxon>Gammaproteobacteria</taxon>
        <taxon>Candidatus Kentrum</taxon>
    </lineage>
</organism>
<gene>
    <name evidence="1" type="ORF">BECKLFY1418A_GA0070994_10318</name>
    <name evidence="2" type="ORF">BECKLFY1418B_GA0070995_10774</name>
    <name evidence="3" type="ORF">BECKLFY1418C_GA0070996_104711</name>
</gene>
<proteinExistence type="predicted"/>
<sequence length="96" mass="11129">MWPGPWRGIAECLLWPVSCRFKGFLFVLVGYDPLNRYLWNLEQNLEQNGQENFAFCHFDRREIMTPVFLCPEGFGSGYAGLGGRIWYGKAIVSRSF</sequence>
<name>A0A450UTU2_9GAMM</name>
<dbReference type="EMBL" id="CAADFN010000047">
    <property type="protein sequence ID" value="VFK18705.1"/>
    <property type="molecule type" value="Genomic_DNA"/>
</dbReference>
<evidence type="ECO:0000313" key="1">
    <source>
        <dbReference type="EMBL" id="VFJ93370.1"/>
    </source>
</evidence>
<dbReference type="EMBL" id="CAADFF010000077">
    <property type="protein sequence ID" value="VFJ95979.1"/>
    <property type="molecule type" value="Genomic_DNA"/>
</dbReference>
<dbReference type="AlphaFoldDB" id="A0A450UTU2"/>
<accession>A0A450UTU2</accession>
<protein>
    <submittedName>
        <fullName evidence="2">Uncharacterized protein</fullName>
    </submittedName>
</protein>
<evidence type="ECO:0000313" key="2">
    <source>
        <dbReference type="EMBL" id="VFJ95979.1"/>
    </source>
</evidence>
<reference evidence="2" key="1">
    <citation type="submission" date="2019-02" db="EMBL/GenBank/DDBJ databases">
        <authorList>
            <person name="Gruber-Vodicka R. H."/>
            <person name="Seah K. B. B."/>
        </authorList>
    </citation>
    <scope>NUCLEOTIDE SEQUENCE</scope>
    <source>
        <strain evidence="3">BECK_BY7</strain>
        <strain evidence="1">BECK_M6</strain>
        <strain evidence="2">BECK_M7</strain>
    </source>
</reference>
<evidence type="ECO:0000313" key="3">
    <source>
        <dbReference type="EMBL" id="VFK18705.1"/>
    </source>
</evidence>
<dbReference type="EMBL" id="CAADFH010000031">
    <property type="protein sequence ID" value="VFJ93370.1"/>
    <property type="molecule type" value="Genomic_DNA"/>
</dbReference>